<name>A0A4Z1C323_9FLAO</name>
<dbReference type="Pfam" id="PF14322">
    <property type="entry name" value="SusD-like_3"/>
    <property type="match status" value="1"/>
</dbReference>
<evidence type="ECO:0000256" key="3">
    <source>
        <dbReference type="ARBA" id="ARBA00022729"/>
    </source>
</evidence>
<evidence type="ECO:0000313" key="8">
    <source>
        <dbReference type="EMBL" id="TGN29455.1"/>
    </source>
</evidence>
<dbReference type="Pfam" id="PF07980">
    <property type="entry name" value="SusD_RagB"/>
    <property type="match status" value="1"/>
</dbReference>
<dbReference type="SUPFAM" id="SSF48452">
    <property type="entry name" value="TPR-like"/>
    <property type="match status" value="1"/>
</dbReference>
<evidence type="ECO:0000256" key="5">
    <source>
        <dbReference type="ARBA" id="ARBA00023237"/>
    </source>
</evidence>
<accession>A0A4Z1C323</accession>
<dbReference type="InterPro" id="IPR012944">
    <property type="entry name" value="SusD_RagB_dom"/>
</dbReference>
<feature type="domain" description="RagB/SusD" evidence="6">
    <location>
        <begin position="335"/>
        <end position="444"/>
    </location>
</feature>
<organism evidence="8 9">
    <name type="scientific">Empedobacter tilapiae</name>
    <dbReference type="NCBI Taxonomy" id="2491114"/>
    <lineage>
        <taxon>Bacteria</taxon>
        <taxon>Pseudomonadati</taxon>
        <taxon>Bacteroidota</taxon>
        <taxon>Flavobacteriia</taxon>
        <taxon>Flavobacteriales</taxon>
        <taxon>Weeksellaceae</taxon>
        <taxon>Empedobacter</taxon>
    </lineage>
</organism>
<dbReference type="InterPro" id="IPR011990">
    <property type="entry name" value="TPR-like_helical_dom_sf"/>
</dbReference>
<sequence>MKKTIFTIACILSLNIFNSCSEDIIDLKPPYEEIIEDAIKSEEDVNKFLMGTYLKISSTSLYGSNFFFYGDLLGDTFFRSNKNFGGYTSLIMMNYDPINTGDINFYRSAYDVIQNANFVINNELTDSQLNKQYKAEARFLRAITYFNLLNYYAASPKSGLNQDIGVPIAVYPYNPDEKIARSSISDVYKLIVEDLNYAIENAKAETTSKIYITKTAAKLMLSRVYLTRQQNGDAQLAYNLTDDIINNSPSSFKLFTSTTKDAFKNYFSSSEDIVAENQPETIWELDMNVLNNPGVNSSLSVFYSRTGSKRGLLAKQTFYDSFGTSDVRRDLFSFTSIPVEDNPKGVWMAKHERAAQPGGNYTRNNKILRFSEAYLNRVEALYQLGKNTEALTNLNEFASLRNGSAYSGGNLLNDILSERNKEFFGEGQRFLDLKRYNLPINKGTNCPGNCDVPAGSKYFVFPFSEGQLIINPLAVQHPLW</sequence>
<keyword evidence="5" id="KW-0998">Cell outer membrane</keyword>
<dbReference type="OrthoDB" id="630434at2"/>
<dbReference type="GO" id="GO:0009279">
    <property type="term" value="C:cell outer membrane"/>
    <property type="evidence" value="ECO:0007669"/>
    <property type="project" value="UniProtKB-SubCell"/>
</dbReference>
<evidence type="ECO:0000256" key="1">
    <source>
        <dbReference type="ARBA" id="ARBA00004442"/>
    </source>
</evidence>
<dbReference type="EMBL" id="SRPE01000003">
    <property type="protein sequence ID" value="TGN29455.1"/>
    <property type="molecule type" value="Genomic_DNA"/>
</dbReference>
<evidence type="ECO:0000313" key="9">
    <source>
        <dbReference type="Proteomes" id="UP000297998"/>
    </source>
</evidence>
<evidence type="ECO:0000259" key="7">
    <source>
        <dbReference type="Pfam" id="PF14322"/>
    </source>
</evidence>
<comment type="similarity">
    <text evidence="2">Belongs to the SusD family.</text>
</comment>
<comment type="subcellular location">
    <subcellularLocation>
        <location evidence="1">Cell outer membrane</location>
    </subcellularLocation>
</comment>
<keyword evidence="3" id="KW-0732">Signal</keyword>
<dbReference type="Gene3D" id="1.25.40.390">
    <property type="match status" value="1"/>
</dbReference>
<evidence type="ECO:0000259" key="6">
    <source>
        <dbReference type="Pfam" id="PF07980"/>
    </source>
</evidence>
<gene>
    <name evidence="8" type="ORF">E4J94_05790</name>
</gene>
<protein>
    <submittedName>
        <fullName evidence="8">RagB/SusD family nutrient uptake outer membrane protein</fullName>
    </submittedName>
</protein>
<evidence type="ECO:0000256" key="4">
    <source>
        <dbReference type="ARBA" id="ARBA00023136"/>
    </source>
</evidence>
<evidence type="ECO:0000256" key="2">
    <source>
        <dbReference type="ARBA" id="ARBA00006275"/>
    </source>
</evidence>
<feature type="domain" description="SusD-like N-terminal" evidence="7">
    <location>
        <begin position="26"/>
        <end position="226"/>
    </location>
</feature>
<keyword evidence="4" id="KW-0472">Membrane</keyword>
<keyword evidence="9" id="KW-1185">Reference proteome</keyword>
<dbReference type="RefSeq" id="WP_135834904.1">
    <property type="nucleotide sequence ID" value="NZ_SRPE01000003.1"/>
</dbReference>
<dbReference type="CDD" id="cd08977">
    <property type="entry name" value="SusD"/>
    <property type="match status" value="1"/>
</dbReference>
<dbReference type="InterPro" id="IPR033985">
    <property type="entry name" value="SusD-like_N"/>
</dbReference>
<dbReference type="AlphaFoldDB" id="A0A4Z1C323"/>
<proteinExistence type="inferred from homology"/>
<reference evidence="8 9" key="1">
    <citation type="submission" date="2019-03" db="EMBL/GenBank/DDBJ databases">
        <title>Empedobacter tilapiae sp. nov., isolated from an intestine of Nile tilapia Oreochromis niloticus.</title>
        <authorList>
            <person name="Kim Y.-O."/>
            <person name="Yoon J.-H."/>
        </authorList>
    </citation>
    <scope>NUCLEOTIDE SEQUENCE [LARGE SCALE GENOMIC DNA]</scope>
    <source>
        <strain evidence="8 9">MRS2</strain>
    </source>
</reference>
<dbReference type="Proteomes" id="UP000297998">
    <property type="component" value="Unassembled WGS sequence"/>
</dbReference>
<comment type="caution">
    <text evidence="8">The sequence shown here is derived from an EMBL/GenBank/DDBJ whole genome shotgun (WGS) entry which is preliminary data.</text>
</comment>